<feature type="coiled-coil region" evidence="4">
    <location>
        <begin position="501"/>
        <end position="528"/>
    </location>
</feature>
<sequence>MGNATGRAARRVFPPPTDVPPPPAGAGPSSSQGEDPVRFVRKFFDEFLGYLRKKFQERARGLHLRTPSPFWPFKDLPEPAPGTDRYEPVQDPVFLALLGYLIEITFKEGLGCPLSRGLVGLFLCALRGDDMGLEALSPVEEEDDPIIATKIWAVFGKLIYLGQKFREAGIKWKGVFGDGDDYIRPASFDDDGGSKKSLIAWLSNCIDIILFKNATGLDWGRLEVHGLIAFSYDSIGLKKKQRRTDFLNSLAGSSFGLTIGIDLGTSYTRAAADVNGSLEGILNDKGKGMTPSCVAYTEMLIGEDARKLAFVNPEGTILNAKRLIGRKFRDKDVQEDLKFVPYEIVNKDGKPYIKARKERGEWFISPEDTAALLLEKVKEDAERALDRPIMDAIVTVPAYFNVAQRRATKVACEKAHLYLVRIINEPTAASIAYGRYKQVGQKNILVCHIGGGTFDVSILIIHNGAFVVLATSGDKLGGEDFDKTIMQHFIKVISRKHRKDISRDSQALAKLRRECERAKRALGSQQEVQMVIESLCEGLDFSELLTRDLFEELNNDLFMKIVWHVNETMKDAGLNEDQIDDVVLTGGSSKIPKIRQLLRDYFNGKEPDMEVNPDEAARDGAAIIGDTLSGNGWGDTKDILILDVVPPTTGTGAMNTLIHRNIMIPTMESQIFTTYQDQQGTDFAQVFEEEDQGCLVARVVLGLPSKIASCVESLLQQSGPNTIASIIRELEAKLNLDLFHKAGFIRDQIYLLPGPHKAKLMAPGEDEGYAWLEVREKLDDFIVVGAKYGAR</sequence>
<dbReference type="FunFam" id="3.90.640.10:FF:000002">
    <property type="entry name" value="Heat shock 70 kDa"/>
    <property type="match status" value="1"/>
</dbReference>
<protein>
    <submittedName>
        <fullName evidence="7">Luminal-binding protein 4-like</fullName>
    </submittedName>
</protein>
<dbReference type="GeneID" id="103699921"/>
<evidence type="ECO:0000256" key="3">
    <source>
        <dbReference type="RuleBase" id="RU003322"/>
    </source>
</evidence>
<dbReference type="InterPro" id="IPR043129">
    <property type="entry name" value="ATPase_NBD"/>
</dbReference>
<gene>
    <name evidence="7" type="primary">LOC103699921</name>
</gene>
<reference evidence="7" key="2">
    <citation type="submission" date="2025-08" db="UniProtKB">
        <authorList>
            <consortium name="RefSeq"/>
        </authorList>
    </citation>
    <scope>IDENTIFICATION</scope>
    <source>
        <tissue evidence="7">Young leaves</tissue>
    </source>
</reference>
<dbReference type="PANTHER" id="PTHR19375">
    <property type="entry name" value="HEAT SHOCK PROTEIN 70KDA"/>
    <property type="match status" value="1"/>
</dbReference>
<dbReference type="Gene3D" id="3.90.640.10">
    <property type="entry name" value="Actin, Chain A, domain 4"/>
    <property type="match status" value="1"/>
</dbReference>
<feature type="region of interest" description="Disordered" evidence="5">
    <location>
        <begin position="1"/>
        <end position="34"/>
    </location>
</feature>
<dbReference type="SUPFAM" id="SSF53067">
    <property type="entry name" value="Actin-like ATPase domain"/>
    <property type="match status" value="2"/>
</dbReference>
<reference evidence="6" key="1">
    <citation type="journal article" date="2019" name="Nat. Commun.">
        <title>Genome-wide association mapping of date palm fruit traits.</title>
        <authorList>
            <person name="Hazzouri K.M."/>
            <person name="Gros-Balthazard M."/>
            <person name="Flowers J.M."/>
            <person name="Copetti D."/>
            <person name="Lemansour A."/>
            <person name="Lebrun M."/>
            <person name="Masmoudi K."/>
            <person name="Ferrand S."/>
            <person name="Dhar M.I."/>
            <person name="Fresquez Z.A."/>
            <person name="Rosas U."/>
            <person name="Zhang J."/>
            <person name="Talag J."/>
            <person name="Lee S."/>
            <person name="Kudrna D."/>
            <person name="Powell R.F."/>
            <person name="Leitch I.J."/>
            <person name="Krueger R.R."/>
            <person name="Wing R.A."/>
            <person name="Amiri K.M.A."/>
            <person name="Purugganan M.D."/>
        </authorList>
    </citation>
    <scope>NUCLEOTIDE SEQUENCE [LARGE SCALE GENOMIC DNA]</scope>
    <source>
        <strain evidence="6">cv. Khalas</strain>
    </source>
</reference>
<keyword evidence="2 3" id="KW-0067">ATP-binding</keyword>
<organism evidence="6 7">
    <name type="scientific">Phoenix dactylifera</name>
    <name type="common">Date palm</name>
    <dbReference type="NCBI Taxonomy" id="42345"/>
    <lineage>
        <taxon>Eukaryota</taxon>
        <taxon>Viridiplantae</taxon>
        <taxon>Streptophyta</taxon>
        <taxon>Embryophyta</taxon>
        <taxon>Tracheophyta</taxon>
        <taxon>Spermatophyta</taxon>
        <taxon>Magnoliopsida</taxon>
        <taxon>Liliopsida</taxon>
        <taxon>Arecaceae</taxon>
        <taxon>Coryphoideae</taxon>
        <taxon>Phoeniceae</taxon>
        <taxon>Phoenix</taxon>
    </lineage>
</organism>
<proteinExistence type="inferred from homology"/>
<dbReference type="PRINTS" id="PR00301">
    <property type="entry name" value="HEATSHOCK70"/>
</dbReference>
<keyword evidence="1 3" id="KW-0547">Nucleotide-binding</keyword>
<dbReference type="Proteomes" id="UP000228380">
    <property type="component" value="Chromosome 18"/>
</dbReference>
<dbReference type="AlphaFoldDB" id="A0A8B7BKX7"/>
<dbReference type="SUPFAM" id="SSF100920">
    <property type="entry name" value="Heat shock protein 70kD (HSP70), peptide-binding domain"/>
    <property type="match status" value="1"/>
</dbReference>
<evidence type="ECO:0000256" key="4">
    <source>
        <dbReference type="SAM" id="Coils"/>
    </source>
</evidence>
<dbReference type="OrthoDB" id="771711at2759"/>
<dbReference type="InterPro" id="IPR029047">
    <property type="entry name" value="HSP70_peptide-bd_sf"/>
</dbReference>
<evidence type="ECO:0000256" key="1">
    <source>
        <dbReference type="ARBA" id="ARBA00022741"/>
    </source>
</evidence>
<comment type="similarity">
    <text evidence="3">Belongs to the heat shock protein 70 family.</text>
</comment>
<dbReference type="InterPro" id="IPR018181">
    <property type="entry name" value="Heat_shock_70_CS"/>
</dbReference>
<dbReference type="Pfam" id="PF00012">
    <property type="entry name" value="HSP70"/>
    <property type="match status" value="1"/>
</dbReference>
<dbReference type="Gene3D" id="3.30.420.40">
    <property type="match status" value="2"/>
</dbReference>
<dbReference type="PROSITE" id="PS01036">
    <property type="entry name" value="HSP70_3"/>
    <property type="match status" value="1"/>
</dbReference>
<evidence type="ECO:0000313" key="6">
    <source>
        <dbReference type="Proteomes" id="UP000228380"/>
    </source>
</evidence>
<keyword evidence="6" id="KW-1185">Reference proteome</keyword>
<dbReference type="KEGG" id="pda:103699921"/>
<dbReference type="Gene3D" id="2.60.34.10">
    <property type="entry name" value="Substrate Binding Domain Of DNAk, Chain A, domain 1"/>
    <property type="match status" value="1"/>
</dbReference>
<dbReference type="GO" id="GO:0140662">
    <property type="term" value="F:ATP-dependent protein folding chaperone"/>
    <property type="evidence" value="ECO:0007669"/>
    <property type="project" value="InterPro"/>
</dbReference>
<evidence type="ECO:0000256" key="2">
    <source>
        <dbReference type="ARBA" id="ARBA00022840"/>
    </source>
</evidence>
<dbReference type="RefSeq" id="XP_008780136.2">
    <property type="nucleotide sequence ID" value="XM_008781914.2"/>
</dbReference>
<evidence type="ECO:0000256" key="5">
    <source>
        <dbReference type="SAM" id="MobiDB-lite"/>
    </source>
</evidence>
<name>A0A8B7BKX7_PHODC</name>
<accession>A0A8B7BKX7</accession>
<evidence type="ECO:0000313" key="7">
    <source>
        <dbReference type="RefSeq" id="XP_008780136.2"/>
    </source>
</evidence>
<dbReference type="GO" id="GO:0005524">
    <property type="term" value="F:ATP binding"/>
    <property type="evidence" value="ECO:0007669"/>
    <property type="project" value="UniProtKB-KW"/>
</dbReference>
<dbReference type="InterPro" id="IPR013126">
    <property type="entry name" value="Hsp_70_fam"/>
</dbReference>
<keyword evidence="4" id="KW-0175">Coiled coil</keyword>
<feature type="compositionally biased region" description="Pro residues" evidence="5">
    <location>
        <begin position="13"/>
        <end position="25"/>
    </location>
</feature>